<dbReference type="AlphaFoldDB" id="A0A0J7K8T4"/>
<evidence type="ECO:0000259" key="1">
    <source>
        <dbReference type="Pfam" id="PF22936"/>
    </source>
</evidence>
<reference evidence="2 3" key="1">
    <citation type="submission" date="2015-04" db="EMBL/GenBank/DDBJ databases">
        <title>Lasius niger genome sequencing.</title>
        <authorList>
            <person name="Konorov E.A."/>
            <person name="Nikitin M.A."/>
            <person name="Kirill M.V."/>
            <person name="Chang P."/>
        </authorList>
    </citation>
    <scope>NUCLEOTIDE SEQUENCE [LARGE SCALE GENOMIC DNA]</scope>
    <source>
        <tissue evidence="2">Whole</tissue>
    </source>
</reference>
<evidence type="ECO:0000313" key="3">
    <source>
        <dbReference type="Proteomes" id="UP000036403"/>
    </source>
</evidence>
<dbReference type="EMBL" id="LBMM01011824">
    <property type="protein sequence ID" value="KMQ86606.1"/>
    <property type="molecule type" value="Genomic_DNA"/>
</dbReference>
<comment type="caution">
    <text evidence="2">The sequence shown here is derived from an EMBL/GenBank/DDBJ whole genome shotgun (WGS) entry which is preliminary data.</text>
</comment>
<dbReference type="Pfam" id="PF22936">
    <property type="entry name" value="Pol_BBD"/>
    <property type="match status" value="1"/>
</dbReference>
<dbReference type="InterPro" id="IPR054722">
    <property type="entry name" value="PolX-like_BBD"/>
</dbReference>
<dbReference type="OrthoDB" id="439192at2759"/>
<feature type="domain" description="Retrovirus-related Pol polyprotein from transposon TNT 1-94-like beta-barrel" evidence="1">
    <location>
        <begin position="177"/>
        <end position="255"/>
    </location>
</feature>
<gene>
    <name evidence="2" type="ORF">RF55_14368</name>
</gene>
<sequence length="405" mass="45977">MSRIGLGIKDAQLKHIVGLTTAHEMWTVFEKIYSTVNVSSRNHLHRKFTQSKWTSGTMAEYIDQMQDLVFRIQRAGREVRDEEFVCHIIGTMPHSWETFISGQESSPPDMLTPDYVIQKLKSEYERHQDRKEASHIDATETTAMVNKPNRRAAAVVRTEKSLRTQTKAPRVDVNTCLDSGATKHMTNDRAFFSSFRKLESTMSNADGHRAKVAGIDSAIISYRLKSGEVKRLQLNDVLYVPTLLDNRLSVSRALKSDLVVHFENKLATVAIKRNDGSSQKMIEADLDEDEGLFRFRTLFKQDTARTAKIFCDDYNEVYECCIQEKLAAKFFPCSQSTTEKPLELIHIVKLLKQKDEVTSAVKDYAKELQLVTIRLLIVTRPSIRRKAAARRTPAGQGAAAQCALF</sequence>
<name>A0A0J7K8T4_LASNI</name>
<evidence type="ECO:0000313" key="2">
    <source>
        <dbReference type="EMBL" id="KMQ86606.1"/>
    </source>
</evidence>
<dbReference type="PaxDb" id="67767-A0A0J7K8T4"/>
<protein>
    <submittedName>
        <fullName evidence="2">Integrase core domain protein</fullName>
    </submittedName>
</protein>
<proteinExistence type="predicted"/>
<dbReference type="Proteomes" id="UP000036403">
    <property type="component" value="Unassembled WGS sequence"/>
</dbReference>
<accession>A0A0J7K8T4</accession>
<organism evidence="2 3">
    <name type="scientific">Lasius niger</name>
    <name type="common">Black garden ant</name>
    <dbReference type="NCBI Taxonomy" id="67767"/>
    <lineage>
        <taxon>Eukaryota</taxon>
        <taxon>Metazoa</taxon>
        <taxon>Ecdysozoa</taxon>
        <taxon>Arthropoda</taxon>
        <taxon>Hexapoda</taxon>
        <taxon>Insecta</taxon>
        <taxon>Pterygota</taxon>
        <taxon>Neoptera</taxon>
        <taxon>Endopterygota</taxon>
        <taxon>Hymenoptera</taxon>
        <taxon>Apocrita</taxon>
        <taxon>Aculeata</taxon>
        <taxon>Formicoidea</taxon>
        <taxon>Formicidae</taxon>
        <taxon>Formicinae</taxon>
        <taxon>Lasius</taxon>
        <taxon>Lasius</taxon>
    </lineage>
</organism>
<dbReference type="Pfam" id="PF14223">
    <property type="entry name" value="Retrotran_gag_2"/>
    <property type="match status" value="1"/>
</dbReference>
<keyword evidence="3" id="KW-1185">Reference proteome</keyword>